<sequence length="233" mass="25698">MDFILVLILFIFIFSITAATVILVQTAKAAQDKGSLGLDSRVQTVSATRRLNQKGPSILEVNLSSPRRTIDSGRIGSRVYQQSGDYVCVKPPTADTSGSPAVEPVAPSTSSATTSSGSRRTGRSSTIENVSKQYVRKVRYTSWFESASADILDHPPDLSDHPELTSGDIFCHCTATKTQLWIWVSGEAAHSSFWEPIDIGYEREDGRRLTLTDLRKPSWVGRNWYAKREARSA</sequence>
<dbReference type="Proteomes" id="UP001148662">
    <property type="component" value="Unassembled WGS sequence"/>
</dbReference>
<comment type="caution">
    <text evidence="1">The sequence shown here is derived from an EMBL/GenBank/DDBJ whole genome shotgun (WGS) entry which is preliminary data.</text>
</comment>
<proteinExistence type="predicted"/>
<protein>
    <submittedName>
        <fullName evidence="1">Uncharacterized protein</fullName>
    </submittedName>
</protein>
<name>A0ACC1S307_9APHY</name>
<reference evidence="1" key="1">
    <citation type="submission" date="2022-07" db="EMBL/GenBank/DDBJ databases">
        <title>Genome Sequence of Phlebia brevispora.</title>
        <authorList>
            <person name="Buettner E."/>
        </authorList>
    </citation>
    <scope>NUCLEOTIDE SEQUENCE</scope>
    <source>
        <strain evidence="1">MPL23</strain>
    </source>
</reference>
<keyword evidence="2" id="KW-1185">Reference proteome</keyword>
<organism evidence="1 2">
    <name type="scientific">Phlebia brevispora</name>
    <dbReference type="NCBI Taxonomy" id="194682"/>
    <lineage>
        <taxon>Eukaryota</taxon>
        <taxon>Fungi</taxon>
        <taxon>Dikarya</taxon>
        <taxon>Basidiomycota</taxon>
        <taxon>Agaricomycotina</taxon>
        <taxon>Agaricomycetes</taxon>
        <taxon>Polyporales</taxon>
        <taxon>Meruliaceae</taxon>
        <taxon>Phlebia</taxon>
    </lineage>
</organism>
<evidence type="ECO:0000313" key="1">
    <source>
        <dbReference type="EMBL" id="KAJ3530946.1"/>
    </source>
</evidence>
<dbReference type="EMBL" id="JANHOG010001838">
    <property type="protein sequence ID" value="KAJ3530946.1"/>
    <property type="molecule type" value="Genomic_DNA"/>
</dbReference>
<accession>A0ACC1S307</accession>
<evidence type="ECO:0000313" key="2">
    <source>
        <dbReference type="Proteomes" id="UP001148662"/>
    </source>
</evidence>
<gene>
    <name evidence="1" type="ORF">NM688_g7644</name>
</gene>